<evidence type="ECO:0000313" key="2">
    <source>
        <dbReference type="Proteomes" id="UP001153332"/>
    </source>
</evidence>
<accession>A0ACC2JJN2</accession>
<keyword evidence="2" id="KW-1185">Reference proteome</keyword>
<dbReference type="Proteomes" id="UP001153332">
    <property type="component" value="Unassembled WGS sequence"/>
</dbReference>
<gene>
    <name evidence="1" type="ORF">O1611_g6109</name>
</gene>
<dbReference type="EMBL" id="JAPUUL010001396">
    <property type="protein sequence ID" value="KAJ8127524.1"/>
    <property type="molecule type" value="Genomic_DNA"/>
</dbReference>
<comment type="caution">
    <text evidence="1">The sequence shown here is derived from an EMBL/GenBank/DDBJ whole genome shotgun (WGS) entry which is preliminary data.</text>
</comment>
<proteinExistence type="predicted"/>
<name>A0ACC2JJN2_9PEZI</name>
<sequence>MPRHRYHDILEEYSLPEDYTIPDNYTLPEEWKPGVEEHPATPEEHATISEDGPRGQKRKRESDEVDAQVDLTPQHGRTYGTEFPEISIENWLDRQPLFMINPGHELRINPPVSTPGSDIDYEEDVDQEDMDEEDTDQDSLDSSMLDIYPIERRLPRHLESDYDPAEHDHASSLGAYMQSNPPSFNSVRPPDPFLISESMPFDLTIIAPSLLRERAPPKLPRHILKLPFRSILRRYNRLTKVIDDYQRWHGREIFGFWVEENIALAQSGEVPELTKAFNEDRPSVPPLILTSNFDFVLRSAPLLSHLVERYHKDLGFDYFGFYHFDPRDNPSDIDDESSISSDEGRLDRLIRRVDAGPYGHLFRAMLNNLNEPITVSPRRTDIGQRRPHDPPDS</sequence>
<organism evidence="1 2">
    <name type="scientific">Lasiodiplodia mahajangana</name>
    <dbReference type="NCBI Taxonomy" id="1108764"/>
    <lineage>
        <taxon>Eukaryota</taxon>
        <taxon>Fungi</taxon>
        <taxon>Dikarya</taxon>
        <taxon>Ascomycota</taxon>
        <taxon>Pezizomycotina</taxon>
        <taxon>Dothideomycetes</taxon>
        <taxon>Dothideomycetes incertae sedis</taxon>
        <taxon>Botryosphaeriales</taxon>
        <taxon>Botryosphaeriaceae</taxon>
        <taxon>Lasiodiplodia</taxon>
    </lineage>
</organism>
<protein>
    <submittedName>
        <fullName evidence="1">Uncharacterized protein</fullName>
    </submittedName>
</protein>
<reference evidence="1" key="1">
    <citation type="submission" date="2022-12" db="EMBL/GenBank/DDBJ databases">
        <title>Genome Sequence of Lasiodiplodia mahajangana.</title>
        <authorList>
            <person name="Buettner E."/>
        </authorList>
    </citation>
    <scope>NUCLEOTIDE SEQUENCE</scope>
    <source>
        <strain evidence="1">VT137</strain>
    </source>
</reference>
<evidence type="ECO:0000313" key="1">
    <source>
        <dbReference type="EMBL" id="KAJ8127524.1"/>
    </source>
</evidence>